<evidence type="ECO:0000256" key="1">
    <source>
        <dbReference type="ARBA" id="ARBA00004123"/>
    </source>
</evidence>
<evidence type="ECO:0000256" key="12">
    <source>
        <dbReference type="PIRSR" id="PIRSR038084-3"/>
    </source>
</evidence>
<dbReference type="Pfam" id="PF10394">
    <property type="entry name" value="Hat1_N"/>
    <property type="match status" value="1"/>
</dbReference>
<dbReference type="SUPFAM" id="SSF55729">
    <property type="entry name" value="Acyl-CoA N-acyltransferases (Nat)"/>
    <property type="match status" value="2"/>
</dbReference>
<keyword evidence="9" id="KW-0963">Cytoplasm</keyword>
<comment type="subcellular location">
    <subcellularLocation>
        <location evidence="9">Cytoplasm</location>
    </subcellularLocation>
    <subcellularLocation>
        <location evidence="1 9">Nucleus</location>
    </subcellularLocation>
</comment>
<keyword evidence="5 9" id="KW-0808">Transferase</keyword>
<dbReference type="EMBL" id="ML996565">
    <property type="protein sequence ID" value="KAF2763479.1"/>
    <property type="molecule type" value="Genomic_DNA"/>
</dbReference>
<comment type="subunit">
    <text evidence="9">Component of the HAT-B complex composed of at least HAT1 and HAT2. The HAT-B complex binds to histone H4 tail.</text>
</comment>
<dbReference type="Gene3D" id="3.40.630.30">
    <property type="match status" value="1"/>
</dbReference>
<dbReference type="GO" id="GO:0005737">
    <property type="term" value="C:cytoplasm"/>
    <property type="evidence" value="ECO:0007669"/>
    <property type="project" value="UniProtKB-SubCell"/>
</dbReference>
<protein>
    <recommendedName>
        <fullName evidence="4 9">Histone acetyltransferase type B catalytic subunit</fullName>
        <ecNumber evidence="3 9">2.3.1.48</ecNumber>
    </recommendedName>
</protein>
<keyword evidence="16" id="KW-1185">Reference proteome</keyword>
<dbReference type="EC" id="2.3.1.48" evidence="3 9"/>
<evidence type="ECO:0000256" key="5">
    <source>
        <dbReference type="ARBA" id="ARBA00022679"/>
    </source>
</evidence>
<dbReference type="Pfam" id="PF21184">
    <property type="entry name" value="HAT1_C_fung"/>
    <property type="match status" value="1"/>
</dbReference>
<feature type="region of interest" description="Disordered" evidence="13">
    <location>
        <begin position="511"/>
        <end position="535"/>
    </location>
</feature>
<comment type="similarity">
    <text evidence="2 9">Belongs to the HAT1 family.</text>
</comment>
<sequence>MEEIQKYIVSSNDAFDLNMYRPGDHSYVVPEKFPVFKKPFHPRHTYPIFGEDEAILGYSKLQLDLRFRTTDMKPRFAIKYKEKWKPIGETQPMDVKKMMLDYCPDFDFSENYPEDIHGPEWRPPGKLVRRWKHATSTYEVWQTTLTDPRALEIFRNFQILIPFFIEGGVIQTTTEDEWTLRRWKLFLAYDVTPFKESDDELTNISPYIFAGFATSYRLWVMPCLEVMKTIGALPTQPESTNGNAADLEKSWKPPAAVINSDGTPNVDSGFDDHKQPSRERISQFVILPPYQHQSIGSHIYQAMVRDFLRDENVFEITVEDPNERFDDMRDWNDLVRLSSDPVWQSLSLPETIPSDRLKRKDLIPTSILVDQTKAAHLRRKFKISSRQFSRLTEMHLLNTIPVRHRTPLRIAKKENAPDENDRKYYFWRMLVKERIFYRNCDVLMQLPTREEQREKVTQSLNLVQEEYNRILGKLPDWIEYAKLAEDGGVDEAYANRAEVRTNRALKRVRIVDDEDEMDEDQAPKKSKIYEDEDDD</sequence>
<comment type="function">
    <text evidence="9">Catalytic component of the histone acetylase B (HAT-B) complex. Has intrinsic substrate specificity that modifies lysine in recognition sequence GXGKXG. Involved in DNA double-strand break repair.</text>
</comment>
<name>A0A6A6WN56_9PEZI</name>
<evidence type="ECO:0000256" key="11">
    <source>
        <dbReference type="PIRSR" id="PIRSR038084-2"/>
    </source>
</evidence>
<dbReference type="InterPro" id="IPR013523">
    <property type="entry name" value="Hist_AcTrfase_HAT1_C"/>
</dbReference>
<dbReference type="Proteomes" id="UP000799437">
    <property type="component" value="Unassembled WGS sequence"/>
</dbReference>
<dbReference type="GeneID" id="54486208"/>
<organism evidence="15 16">
    <name type="scientific">Pseudovirgaria hyperparasitica</name>
    <dbReference type="NCBI Taxonomy" id="470096"/>
    <lineage>
        <taxon>Eukaryota</taxon>
        <taxon>Fungi</taxon>
        <taxon>Dikarya</taxon>
        <taxon>Ascomycota</taxon>
        <taxon>Pezizomycotina</taxon>
        <taxon>Dothideomycetes</taxon>
        <taxon>Dothideomycetes incertae sedis</taxon>
        <taxon>Acrospermales</taxon>
        <taxon>Acrospermaceae</taxon>
        <taxon>Pseudovirgaria</taxon>
    </lineage>
</organism>
<feature type="binding site" evidence="11">
    <location>
        <begin position="284"/>
        <end position="286"/>
    </location>
    <ligand>
        <name>acetyl-CoA</name>
        <dbReference type="ChEBI" id="CHEBI:57288"/>
    </ligand>
</feature>
<keyword evidence="6 9" id="KW-0539">Nucleus</keyword>
<evidence type="ECO:0000259" key="14">
    <source>
        <dbReference type="Pfam" id="PF10394"/>
    </source>
</evidence>
<dbReference type="Gene3D" id="1.10.10.390">
    <property type="match status" value="1"/>
</dbReference>
<evidence type="ECO:0000256" key="2">
    <source>
        <dbReference type="ARBA" id="ARBA00010543"/>
    </source>
</evidence>
<feature type="binding site" evidence="11">
    <location>
        <begin position="291"/>
        <end position="297"/>
    </location>
    <ligand>
        <name>acetyl-CoA</name>
        <dbReference type="ChEBI" id="CHEBI:57288"/>
    </ligand>
</feature>
<dbReference type="OrthoDB" id="10253098at2759"/>
<feature type="region of interest" description="Interaction with histone H4 N-terminus" evidence="11">
    <location>
        <begin position="51"/>
        <end position="53"/>
    </location>
</feature>
<keyword evidence="7 9" id="KW-0012">Acyltransferase</keyword>
<dbReference type="PIRSF" id="PIRSF038084">
    <property type="entry name" value="HAT-B_cat"/>
    <property type="match status" value="1"/>
</dbReference>
<comment type="catalytic activity">
    <reaction evidence="8 9">
        <text>L-lysyl-[protein] + acetyl-CoA = N(6)-acetyl-L-lysyl-[protein] + CoA + H(+)</text>
        <dbReference type="Rhea" id="RHEA:45948"/>
        <dbReference type="Rhea" id="RHEA-COMP:9752"/>
        <dbReference type="Rhea" id="RHEA-COMP:10731"/>
        <dbReference type="ChEBI" id="CHEBI:15378"/>
        <dbReference type="ChEBI" id="CHEBI:29969"/>
        <dbReference type="ChEBI" id="CHEBI:57287"/>
        <dbReference type="ChEBI" id="CHEBI:57288"/>
        <dbReference type="ChEBI" id="CHEBI:61930"/>
        <dbReference type="EC" id="2.3.1.48"/>
    </reaction>
</comment>
<dbReference type="InterPro" id="IPR037113">
    <property type="entry name" value="Hat1_N_sf"/>
</dbReference>
<dbReference type="Gene3D" id="3.90.360.10">
    <property type="entry name" value="Histone acetyl transferase 1 (HAT1), N-terminal domain"/>
    <property type="match status" value="1"/>
</dbReference>
<dbReference type="GO" id="GO:0031509">
    <property type="term" value="P:subtelomeric heterochromatin formation"/>
    <property type="evidence" value="ECO:0007669"/>
    <property type="project" value="InterPro"/>
</dbReference>
<evidence type="ECO:0000256" key="4">
    <source>
        <dbReference type="ARBA" id="ARBA00021268"/>
    </source>
</evidence>
<proteinExistence type="inferred from homology"/>
<feature type="active site" description="Proton donor/acceptor" evidence="10">
    <location>
        <position position="319"/>
    </location>
</feature>
<dbReference type="AlphaFoldDB" id="A0A6A6WN56"/>
<evidence type="ECO:0000256" key="13">
    <source>
        <dbReference type="SAM" id="MobiDB-lite"/>
    </source>
</evidence>
<gene>
    <name evidence="15" type="ORF">EJ05DRAFT_482276</name>
</gene>
<evidence type="ECO:0000256" key="3">
    <source>
        <dbReference type="ARBA" id="ARBA00013184"/>
    </source>
</evidence>
<evidence type="ECO:0000256" key="9">
    <source>
        <dbReference type="PIRNR" id="PIRNR038084"/>
    </source>
</evidence>
<evidence type="ECO:0000256" key="8">
    <source>
        <dbReference type="ARBA" id="ARBA00048017"/>
    </source>
</evidence>
<feature type="site" description="Interaction with histone H4 N-terminus" evidence="12">
    <location>
        <position position="178"/>
    </location>
</feature>
<accession>A0A6A6WN56</accession>
<dbReference type="GO" id="GO:0000781">
    <property type="term" value="C:chromosome, telomeric region"/>
    <property type="evidence" value="ECO:0007669"/>
    <property type="project" value="GOC"/>
</dbReference>
<evidence type="ECO:0000256" key="6">
    <source>
        <dbReference type="ARBA" id="ARBA00023242"/>
    </source>
</evidence>
<reference evidence="15" key="1">
    <citation type="journal article" date="2020" name="Stud. Mycol.">
        <title>101 Dothideomycetes genomes: a test case for predicting lifestyles and emergence of pathogens.</title>
        <authorList>
            <person name="Haridas S."/>
            <person name="Albert R."/>
            <person name="Binder M."/>
            <person name="Bloem J."/>
            <person name="Labutti K."/>
            <person name="Salamov A."/>
            <person name="Andreopoulos B."/>
            <person name="Baker S."/>
            <person name="Barry K."/>
            <person name="Bills G."/>
            <person name="Bluhm B."/>
            <person name="Cannon C."/>
            <person name="Castanera R."/>
            <person name="Culley D."/>
            <person name="Daum C."/>
            <person name="Ezra D."/>
            <person name="Gonzalez J."/>
            <person name="Henrissat B."/>
            <person name="Kuo A."/>
            <person name="Liang C."/>
            <person name="Lipzen A."/>
            <person name="Lutzoni F."/>
            <person name="Magnuson J."/>
            <person name="Mondo S."/>
            <person name="Nolan M."/>
            <person name="Ohm R."/>
            <person name="Pangilinan J."/>
            <person name="Park H.-J."/>
            <person name="Ramirez L."/>
            <person name="Alfaro M."/>
            <person name="Sun H."/>
            <person name="Tritt A."/>
            <person name="Yoshinaga Y."/>
            <person name="Zwiers L.-H."/>
            <person name="Turgeon B."/>
            <person name="Goodwin S."/>
            <person name="Spatafora J."/>
            <person name="Crous P."/>
            <person name="Grigoriev I."/>
        </authorList>
    </citation>
    <scope>NUCLEOTIDE SEQUENCE</scope>
    <source>
        <strain evidence="15">CBS 121739</strain>
    </source>
</reference>
<feature type="binding site" evidence="11">
    <location>
        <position position="322"/>
    </location>
    <ligand>
        <name>acetyl-CoA</name>
        <dbReference type="ChEBI" id="CHEBI:57288"/>
    </ligand>
</feature>
<dbReference type="InterPro" id="IPR016181">
    <property type="entry name" value="Acyl_CoA_acyltransferase"/>
</dbReference>
<dbReference type="GO" id="GO:0042393">
    <property type="term" value="F:histone binding"/>
    <property type="evidence" value="ECO:0007669"/>
    <property type="project" value="InterPro"/>
</dbReference>
<evidence type="ECO:0000313" key="15">
    <source>
        <dbReference type="EMBL" id="KAF2763479.1"/>
    </source>
</evidence>
<dbReference type="InterPro" id="IPR019467">
    <property type="entry name" value="Hat1_N"/>
</dbReference>
<dbReference type="InterPro" id="IPR017380">
    <property type="entry name" value="Hist_AcTrfase_B-typ_cat-su"/>
</dbReference>
<dbReference type="RefSeq" id="XP_033605930.1">
    <property type="nucleotide sequence ID" value="XM_033745154.1"/>
</dbReference>
<evidence type="ECO:0000313" key="16">
    <source>
        <dbReference type="Proteomes" id="UP000799437"/>
    </source>
</evidence>
<dbReference type="PANTHER" id="PTHR12046">
    <property type="entry name" value="HISTONE ACETYLTRANSFERASE TYPE B CATALYTIC SUBUNIT"/>
    <property type="match status" value="1"/>
</dbReference>
<feature type="domain" description="Histone acetyl transferase HAT1 N-terminal" evidence="14">
    <location>
        <begin position="7"/>
        <end position="166"/>
    </location>
</feature>
<dbReference type="GO" id="GO:0004402">
    <property type="term" value="F:histone acetyltransferase activity"/>
    <property type="evidence" value="ECO:0007669"/>
    <property type="project" value="UniProtKB-UniRule"/>
</dbReference>
<evidence type="ECO:0000256" key="7">
    <source>
        <dbReference type="ARBA" id="ARBA00023315"/>
    </source>
</evidence>
<dbReference type="GO" id="GO:0005634">
    <property type="term" value="C:nucleus"/>
    <property type="evidence" value="ECO:0007669"/>
    <property type="project" value="UniProtKB-SubCell"/>
</dbReference>
<evidence type="ECO:0000256" key="10">
    <source>
        <dbReference type="PIRSR" id="PIRSR038084-1"/>
    </source>
</evidence>